<proteinExistence type="predicted"/>
<sequence>MTTPTHPDALAVAAEYRAAEVHYAQVFQAGLNRNKPFTAELAQASDRLSRAADAWRTLDPADLIPGAPSTSPDVTADPPRLPQAVPADVLSLVRTALTQAAALGHPGAPPPGDVARALHLAHQALSAVKPVDIDVVDTAQLRARLRSAEDRLDHMESLRVEYTPAAWTGETGYVPGGMDLPPYMYSWSKLDEMMGEVGREVDHLTQQHVTEAYVGQHLRHVMSLYRHMIRTLCARTGQEPA</sequence>
<dbReference type="Proteomes" id="UP001185331">
    <property type="component" value="Unassembled WGS sequence"/>
</dbReference>
<evidence type="ECO:0000313" key="1">
    <source>
        <dbReference type="EMBL" id="MDR6218597.1"/>
    </source>
</evidence>
<name>A0AAE3XDP2_9DEIO</name>
<reference evidence="1" key="1">
    <citation type="submission" date="2023-07" db="EMBL/GenBank/DDBJ databases">
        <title>Sorghum-associated microbial communities from plants grown in Nebraska, USA.</title>
        <authorList>
            <person name="Schachtman D."/>
        </authorList>
    </citation>
    <scope>NUCLEOTIDE SEQUENCE</scope>
    <source>
        <strain evidence="1">BE330</strain>
    </source>
</reference>
<dbReference type="AlphaFoldDB" id="A0AAE3XDP2"/>
<protein>
    <submittedName>
        <fullName evidence="1">Uncharacterized protein</fullName>
    </submittedName>
</protein>
<gene>
    <name evidence="1" type="ORF">J2Y00_002194</name>
</gene>
<accession>A0AAE3XDP2</accession>
<organism evidence="1 2">
    <name type="scientific">Deinococcus soli</name>
    <name type="common">ex Cha et al. 2016</name>
    <dbReference type="NCBI Taxonomy" id="1309411"/>
    <lineage>
        <taxon>Bacteria</taxon>
        <taxon>Thermotogati</taxon>
        <taxon>Deinococcota</taxon>
        <taxon>Deinococci</taxon>
        <taxon>Deinococcales</taxon>
        <taxon>Deinococcaceae</taxon>
        <taxon>Deinococcus</taxon>
    </lineage>
</organism>
<dbReference type="EMBL" id="JAVDQK010000005">
    <property type="protein sequence ID" value="MDR6218597.1"/>
    <property type="molecule type" value="Genomic_DNA"/>
</dbReference>
<dbReference type="RefSeq" id="WP_309852969.1">
    <property type="nucleotide sequence ID" value="NZ_JAVDQJ010000004.1"/>
</dbReference>
<evidence type="ECO:0000313" key="2">
    <source>
        <dbReference type="Proteomes" id="UP001185331"/>
    </source>
</evidence>
<comment type="caution">
    <text evidence="1">The sequence shown here is derived from an EMBL/GenBank/DDBJ whole genome shotgun (WGS) entry which is preliminary data.</text>
</comment>